<dbReference type="Gene3D" id="3.90.550.20">
    <property type="match status" value="1"/>
</dbReference>
<feature type="domain" description="Alpha 1,4-glycosyltransferase" evidence="1">
    <location>
        <begin position="58"/>
        <end position="176"/>
    </location>
</feature>
<gene>
    <name evidence="2" type="ORF">RJ641_034861</name>
</gene>
<evidence type="ECO:0000259" key="1">
    <source>
        <dbReference type="Pfam" id="PF04572"/>
    </source>
</evidence>
<comment type="caution">
    <text evidence="2">The sequence shown here is derived from an EMBL/GenBank/DDBJ whole genome shotgun (WGS) entry which is preliminary data.</text>
</comment>
<dbReference type="Proteomes" id="UP001370490">
    <property type="component" value="Unassembled WGS sequence"/>
</dbReference>
<name>A0AAN8VRY6_9MAGN</name>
<reference evidence="2 3" key="1">
    <citation type="submission" date="2023-12" db="EMBL/GenBank/DDBJ databases">
        <title>A high-quality genome assembly for Dillenia turbinata (Dilleniales).</title>
        <authorList>
            <person name="Chanderbali A."/>
        </authorList>
    </citation>
    <scope>NUCLEOTIDE SEQUENCE [LARGE SCALE GENOMIC DNA]</scope>
    <source>
        <strain evidence="2">LSX21</strain>
        <tissue evidence="2">Leaf</tissue>
    </source>
</reference>
<dbReference type="Pfam" id="PF04572">
    <property type="entry name" value="Gb3_synth"/>
    <property type="match status" value="1"/>
</dbReference>
<evidence type="ECO:0000313" key="3">
    <source>
        <dbReference type="Proteomes" id="UP001370490"/>
    </source>
</evidence>
<keyword evidence="3" id="KW-1185">Reference proteome</keyword>
<dbReference type="PANTHER" id="PTHR46781">
    <property type="entry name" value="ALPHA 1,4-GLYCOSYLTRANSFERASE FAMILY PROTEIN"/>
    <property type="match status" value="1"/>
</dbReference>
<dbReference type="SUPFAM" id="SSF53448">
    <property type="entry name" value="Nucleotide-diphospho-sugar transferases"/>
    <property type="match status" value="1"/>
</dbReference>
<accession>A0AAN8VRY6</accession>
<sequence length="181" mass="20692">MDCNEGFEILRSFYELGFRNTLAKSWFDRLKKGNVEPGETMDLESGNWSKLNNAVMVFDKKHPLLYKFIEDFALTFDGNKWGHNGPYLVSRVVARVSGRPGFNFTVLAPSAFNLVDWRRVPGFFHGPQNESHSQWLLSKLQQVHERSFGQTKKLKIEEGSVISHILKDSCVFCNSSATTKL</sequence>
<dbReference type="InterPro" id="IPR029044">
    <property type="entry name" value="Nucleotide-diphossugar_trans"/>
</dbReference>
<dbReference type="InterPro" id="IPR044789">
    <property type="entry name" value="Put_A1-4-GlycosylTfrase_plant"/>
</dbReference>
<protein>
    <submittedName>
        <fullName evidence="2">Alpha 1,4-glycosyltransferase domain</fullName>
    </submittedName>
</protein>
<proteinExistence type="predicted"/>
<dbReference type="AlphaFoldDB" id="A0AAN8VRY6"/>
<dbReference type="InterPro" id="IPR007652">
    <property type="entry name" value="A1-4-GlycosylTfrase_dom"/>
</dbReference>
<evidence type="ECO:0000313" key="2">
    <source>
        <dbReference type="EMBL" id="KAK6934706.1"/>
    </source>
</evidence>
<dbReference type="EMBL" id="JBAMMX010000008">
    <property type="protein sequence ID" value="KAK6934706.1"/>
    <property type="molecule type" value="Genomic_DNA"/>
</dbReference>
<organism evidence="2 3">
    <name type="scientific">Dillenia turbinata</name>
    <dbReference type="NCBI Taxonomy" id="194707"/>
    <lineage>
        <taxon>Eukaryota</taxon>
        <taxon>Viridiplantae</taxon>
        <taxon>Streptophyta</taxon>
        <taxon>Embryophyta</taxon>
        <taxon>Tracheophyta</taxon>
        <taxon>Spermatophyta</taxon>
        <taxon>Magnoliopsida</taxon>
        <taxon>eudicotyledons</taxon>
        <taxon>Gunneridae</taxon>
        <taxon>Pentapetalae</taxon>
        <taxon>Dilleniales</taxon>
        <taxon>Dilleniaceae</taxon>
        <taxon>Dillenia</taxon>
    </lineage>
</organism>
<dbReference type="PANTHER" id="PTHR46781:SF5">
    <property type="entry name" value="ALPHA 1,4-GLYCOSYLTRANSFERASE FAMILY PROTEIN"/>
    <property type="match status" value="1"/>
</dbReference>